<dbReference type="GO" id="GO:0015627">
    <property type="term" value="C:type II protein secretion system complex"/>
    <property type="evidence" value="ECO:0007669"/>
    <property type="project" value="TreeGrafter"/>
</dbReference>
<protein>
    <submittedName>
        <fullName evidence="5">Pullulanase secretion envelope pulD</fullName>
    </submittedName>
</protein>
<feature type="signal peptide" evidence="2">
    <location>
        <begin position="1"/>
        <end position="22"/>
    </location>
</feature>
<proteinExistence type="inferred from homology"/>
<dbReference type="Pfam" id="PF13629">
    <property type="entry name" value="T2SS-T3SS_pil_N"/>
    <property type="match status" value="1"/>
</dbReference>
<dbReference type="OrthoDB" id="9779724at2"/>
<sequence length="469" mass="51635">MRNIIFAILFVATLFTSSQVSAKKFYLEQGQSQHFQLKDKIDTIFISNPAVADYEILDDNSFVVYGKADGRTEINVLDADGNQIMTDTFFVNAAINNLSDVNQQVNIRFPKSTLRVKKIGQAYVIEGKAKSKREAEGVERVVGAAIGDTAKITKRSLGGEEIPFLDSYAYEKVINNAEVPLAEQVNVKLTVVEVNKQFSESLGIDWSSVSGNALKNLTRGPGQIVENASGGFKELGRIQGSFKGGKATLSLFNADNLAVFINALNNQDNGRILAQPNISMLSGETSNFLVGGEVPFVQYDKEGQPTIIYKEFGIKLGVGAKILDNDNIRLFLKQEVSSLNKSATYGSLNLPFFNTRRSSSTLELADGESFVIGGLYSSEDAEGLAKVPFLGDIPILGSFFRQAKTSKLERELVVVATVNLVKPVQDDDIVYPDFERTGTMERFFNTTPFKNIYHRTLTTNFLKRGGFIQ</sequence>
<dbReference type="PANTHER" id="PTHR30332:SF17">
    <property type="entry name" value="TYPE IV PILIATION SYSTEM PROTEIN DR_0774-RELATED"/>
    <property type="match status" value="1"/>
</dbReference>
<dbReference type="PRINTS" id="PR00811">
    <property type="entry name" value="BCTERIALGSPD"/>
</dbReference>
<feature type="chain" id="PRO_5016598183" evidence="2">
    <location>
        <begin position="23"/>
        <end position="469"/>
    </location>
</feature>
<dbReference type="InterPro" id="IPR050810">
    <property type="entry name" value="Bact_Secretion_Sys_Channel"/>
</dbReference>
<reference evidence="5 6" key="1">
    <citation type="submission" date="2018-06" db="EMBL/GenBank/DDBJ databases">
        <authorList>
            <consortium name="Pathogen Informatics"/>
            <person name="Doyle S."/>
        </authorList>
    </citation>
    <scope>NUCLEOTIDE SEQUENCE [LARGE SCALE GENOMIC DNA]</scope>
    <source>
        <strain evidence="5 6">NCTC12872</strain>
    </source>
</reference>
<keyword evidence="2" id="KW-0732">Signal</keyword>
<feature type="domain" description="Type II/III secretion system secretin-like" evidence="3">
    <location>
        <begin position="263"/>
        <end position="421"/>
    </location>
</feature>
<dbReference type="RefSeq" id="WP_115315316.1">
    <property type="nucleotide sequence ID" value="NZ_LWIF01000001.1"/>
</dbReference>
<evidence type="ECO:0000259" key="3">
    <source>
        <dbReference type="Pfam" id="PF00263"/>
    </source>
</evidence>
<accession>A0A379CAT2</accession>
<organism evidence="5 6">
    <name type="scientific">Phocoenobacter uteri</name>
    <dbReference type="NCBI Taxonomy" id="146806"/>
    <lineage>
        <taxon>Bacteria</taxon>
        <taxon>Pseudomonadati</taxon>
        <taxon>Pseudomonadota</taxon>
        <taxon>Gammaproteobacteria</taxon>
        <taxon>Pasteurellales</taxon>
        <taxon>Pasteurellaceae</taxon>
        <taxon>Phocoenobacter</taxon>
    </lineage>
</organism>
<dbReference type="Proteomes" id="UP000255417">
    <property type="component" value="Unassembled WGS sequence"/>
</dbReference>
<dbReference type="EMBL" id="UGTA01000001">
    <property type="protein sequence ID" value="SUB58806.1"/>
    <property type="molecule type" value="Genomic_DNA"/>
</dbReference>
<gene>
    <name evidence="5" type="primary">pulD</name>
    <name evidence="5" type="ORF">NCTC12872_00774</name>
</gene>
<evidence type="ECO:0000313" key="5">
    <source>
        <dbReference type="EMBL" id="SUB58806.1"/>
    </source>
</evidence>
<evidence type="ECO:0000256" key="1">
    <source>
        <dbReference type="RuleBase" id="RU004003"/>
    </source>
</evidence>
<evidence type="ECO:0000259" key="4">
    <source>
        <dbReference type="Pfam" id="PF13629"/>
    </source>
</evidence>
<evidence type="ECO:0000313" key="6">
    <source>
        <dbReference type="Proteomes" id="UP000255417"/>
    </source>
</evidence>
<comment type="similarity">
    <text evidence="1">Belongs to the bacterial secretin family.</text>
</comment>
<dbReference type="AlphaFoldDB" id="A0A379CAT2"/>
<dbReference type="InterPro" id="IPR004846">
    <property type="entry name" value="T2SS/T3SS_dom"/>
</dbReference>
<dbReference type="PRINTS" id="PR01032">
    <property type="entry name" value="PHAGEIV"/>
</dbReference>
<evidence type="ECO:0000256" key="2">
    <source>
        <dbReference type="SAM" id="SignalP"/>
    </source>
</evidence>
<dbReference type="InterPro" id="IPR032789">
    <property type="entry name" value="T2SS-T3SS_pil_N"/>
</dbReference>
<dbReference type="GO" id="GO:0009306">
    <property type="term" value="P:protein secretion"/>
    <property type="evidence" value="ECO:0007669"/>
    <property type="project" value="InterPro"/>
</dbReference>
<keyword evidence="6" id="KW-1185">Reference proteome</keyword>
<feature type="domain" description="Pilus formation protein N-terminal" evidence="4">
    <location>
        <begin position="22"/>
        <end position="91"/>
    </location>
</feature>
<dbReference type="PANTHER" id="PTHR30332">
    <property type="entry name" value="PROBABLE GENERAL SECRETION PATHWAY PROTEIN D"/>
    <property type="match status" value="1"/>
</dbReference>
<dbReference type="Pfam" id="PF00263">
    <property type="entry name" value="Secretin"/>
    <property type="match status" value="1"/>
</dbReference>
<dbReference type="InterPro" id="IPR001775">
    <property type="entry name" value="GspD/PilQ"/>
</dbReference>
<name>A0A379CAT2_9PAST</name>